<reference evidence="1 2" key="1">
    <citation type="submission" date="2019-04" db="EMBL/GenBank/DDBJ databases">
        <title>Pedobacter sp. RP-3-15 sp. nov., isolated from Arctic soil.</title>
        <authorList>
            <person name="Dahal R.H."/>
            <person name="Kim D.-U."/>
        </authorList>
    </citation>
    <scope>NUCLEOTIDE SEQUENCE [LARGE SCALE GENOMIC DNA]</scope>
    <source>
        <strain evidence="1 2">RP-3-15</strain>
    </source>
</reference>
<dbReference type="RefSeq" id="WP_136835446.1">
    <property type="nucleotide sequence ID" value="NZ_SWBQ01000002.1"/>
</dbReference>
<dbReference type="AlphaFoldDB" id="A0A4U1CJN6"/>
<dbReference type="OrthoDB" id="763647at2"/>
<evidence type="ECO:0000313" key="2">
    <source>
        <dbReference type="Proteomes" id="UP000307244"/>
    </source>
</evidence>
<name>A0A4U1CJN6_9SPHI</name>
<accession>A0A4U1CJN6</accession>
<organism evidence="1 2">
    <name type="scientific">Pedobacter frigoris</name>
    <dbReference type="NCBI Taxonomy" id="2571272"/>
    <lineage>
        <taxon>Bacteria</taxon>
        <taxon>Pseudomonadati</taxon>
        <taxon>Bacteroidota</taxon>
        <taxon>Sphingobacteriia</taxon>
        <taxon>Sphingobacteriales</taxon>
        <taxon>Sphingobacteriaceae</taxon>
        <taxon>Pedobacter</taxon>
    </lineage>
</organism>
<keyword evidence="2" id="KW-1185">Reference proteome</keyword>
<evidence type="ECO:0000313" key="1">
    <source>
        <dbReference type="EMBL" id="TKC07179.1"/>
    </source>
</evidence>
<protein>
    <submittedName>
        <fullName evidence="1">Uncharacterized protein</fullName>
    </submittedName>
</protein>
<dbReference type="EMBL" id="SWBQ01000002">
    <property type="protein sequence ID" value="TKC07179.1"/>
    <property type="molecule type" value="Genomic_DNA"/>
</dbReference>
<proteinExistence type="predicted"/>
<gene>
    <name evidence="1" type="ORF">FA047_07940</name>
</gene>
<comment type="caution">
    <text evidence="1">The sequence shown here is derived from an EMBL/GenBank/DDBJ whole genome shotgun (WGS) entry which is preliminary data.</text>
</comment>
<dbReference type="Proteomes" id="UP000307244">
    <property type="component" value="Unassembled WGS sequence"/>
</dbReference>
<sequence length="144" mass="16940">MQPLKIYFRITHTGNGKYLKTKNEVSNLIVDVIDRNPSKSATELRELVIQDFNSNPKAQKVLSTNDRFFIRTITDVEAIITFLPQERKPEEQFYTQWRYIQNSEPYMLVQYLDENKVVVYSERTKVIHTVKLDKDIVVIADENA</sequence>